<dbReference type="Pfam" id="PF01370">
    <property type="entry name" value="Epimerase"/>
    <property type="match status" value="1"/>
</dbReference>
<comment type="caution">
    <text evidence="3">The sequence shown here is derived from an EMBL/GenBank/DDBJ whole genome shotgun (WGS) entry which is preliminary data.</text>
</comment>
<name>A0A1F5YJ99_9BACT</name>
<dbReference type="Gene3D" id="3.90.25.10">
    <property type="entry name" value="UDP-galactose 4-epimerase, domain 1"/>
    <property type="match status" value="1"/>
</dbReference>
<sequence length="309" mass="34400">MKILVTGGAGFIASHIVDTYIRLGHQVVVVDNLSTGKKEFINKKSTFYRADIRKKKDISRIINKEKPQVINHHAAQISVRVSVEDPSLDAQVNLLGLINLVEAGRLNGLEKIIFASSGGVVYGEADKIPTPEDYYPLSPLSPYGVTKLASEYYLNYYHLIYGIPYIALRYSNVYGPRQNPHGEAGVVAIFIKKILRGLRPVINGNGRQTRDYIYVGDVARANVLALQTKKTGAFNIGTGVESDVLKIYSTIKELLQAKVKAVHGPAKKGEQLRSCLVTVKAQKVLDWQWGIELRRGISETVEYFKKDEK</sequence>
<evidence type="ECO:0000313" key="4">
    <source>
        <dbReference type="Proteomes" id="UP000178230"/>
    </source>
</evidence>
<evidence type="ECO:0000313" key="3">
    <source>
        <dbReference type="EMBL" id="OGF99941.1"/>
    </source>
</evidence>
<feature type="domain" description="NAD-dependent epimerase/dehydratase" evidence="2">
    <location>
        <begin position="3"/>
        <end position="237"/>
    </location>
</feature>
<dbReference type="PANTHER" id="PTHR43000">
    <property type="entry name" value="DTDP-D-GLUCOSE 4,6-DEHYDRATASE-RELATED"/>
    <property type="match status" value="1"/>
</dbReference>
<protein>
    <submittedName>
        <fullName evidence="3">UDP-glucose 4-epimerase</fullName>
    </submittedName>
</protein>
<accession>A0A1F5YJ99</accession>
<dbReference type="InterPro" id="IPR001509">
    <property type="entry name" value="Epimerase_deHydtase"/>
</dbReference>
<dbReference type="EMBL" id="MFIY01000033">
    <property type="protein sequence ID" value="OGF99941.1"/>
    <property type="molecule type" value="Genomic_DNA"/>
</dbReference>
<gene>
    <name evidence="3" type="ORF">A2Y99_03925</name>
</gene>
<dbReference type="Proteomes" id="UP000178230">
    <property type="component" value="Unassembled WGS sequence"/>
</dbReference>
<evidence type="ECO:0000259" key="2">
    <source>
        <dbReference type="Pfam" id="PF01370"/>
    </source>
</evidence>
<dbReference type="AlphaFoldDB" id="A0A1F5YJ99"/>
<dbReference type="SUPFAM" id="SSF51735">
    <property type="entry name" value="NAD(P)-binding Rossmann-fold domains"/>
    <property type="match status" value="1"/>
</dbReference>
<reference evidence="3 4" key="1">
    <citation type="journal article" date="2016" name="Nat. Commun.">
        <title>Thousands of microbial genomes shed light on interconnected biogeochemical processes in an aquifer system.</title>
        <authorList>
            <person name="Anantharaman K."/>
            <person name="Brown C.T."/>
            <person name="Hug L.A."/>
            <person name="Sharon I."/>
            <person name="Castelle C.J."/>
            <person name="Probst A.J."/>
            <person name="Thomas B.C."/>
            <person name="Singh A."/>
            <person name="Wilkins M.J."/>
            <person name="Karaoz U."/>
            <person name="Brodie E.L."/>
            <person name="Williams K.H."/>
            <person name="Hubbard S.S."/>
            <person name="Banfield J.F."/>
        </authorList>
    </citation>
    <scope>NUCLEOTIDE SEQUENCE [LARGE SCALE GENOMIC DNA]</scope>
</reference>
<organism evidence="3 4">
    <name type="scientific">Candidatus Gottesmanbacteria bacterium RBG_13_37_7</name>
    <dbReference type="NCBI Taxonomy" id="1798369"/>
    <lineage>
        <taxon>Bacteria</taxon>
        <taxon>Candidatus Gottesmaniibacteriota</taxon>
    </lineage>
</organism>
<comment type="similarity">
    <text evidence="1">Belongs to the NAD(P)-dependent epimerase/dehydratase family.</text>
</comment>
<dbReference type="Gene3D" id="3.40.50.720">
    <property type="entry name" value="NAD(P)-binding Rossmann-like Domain"/>
    <property type="match status" value="1"/>
</dbReference>
<dbReference type="InterPro" id="IPR036291">
    <property type="entry name" value="NAD(P)-bd_dom_sf"/>
</dbReference>
<evidence type="ECO:0000256" key="1">
    <source>
        <dbReference type="ARBA" id="ARBA00007637"/>
    </source>
</evidence>
<proteinExistence type="inferred from homology"/>